<proteinExistence type="predicted"/>
<sequence>MKLIFKYVKFLSGYGPRSVSFNDKHDEELLAEYLTNTNLELAVHELKFLGDKDVKERAIGSEAWDVDILGDIVSIELSNTSYPDKVYIDREVVTYAMSKWKEFLEKEIKDYSYEEIIDTDDIYKK</sequence>
<dbReference type="AlphaFoldDB" id="D0GLE7"/>
<dbReference type="Proteomes" id="UP000004226">
    <property type="component" value="Unassembled WGS sequence"/>
</dbReference>
<protein>
    <submittedName>
        <fullName evidence="1">Uncharacterized protein</fullName>
    </submittedName>
</protein>
<dbReference type="InterPro" id="IPR035416">
    <property type="entry name" value="DUF5376"/>
</dbReference>
<gene>
    <name evidence="1" type="ORF">HMPREF0554_2272</name>
</gene>
<organism evidence="1 2">
    <name type="scientific">Pseudoleptotrichia goodfellowii F0264</name>
    <dbReference type="NCBI Taxonomy" id="596323"/>
    <lineage>
        <taxon>Bacteria</taxon>
        <taxon>Fusobacteriati</taxon>
        <taxon>Fusobacteriota</taxon>
        <taxon>Fusobacteriia</taxon>
        <taxon>Fusobacteriales</taxon>
        <taxon>Leptotrichiaceae</taxon>
        <taxon>Pseudoleptotrichia</taxon>
    </lineage>
</organism>
<dbReference type="RefSeq" id="WP_006807300.1">
    <property type="nucleotide sequence ID" value="NZ_ADAD01000116.1"/>
</dbReference>
<evidence type="ECO:0000313" key="1">
    <source>
        <dbReference type="EMBL" id="EEY35083.1"/>
    </source>
</evidence>
<accession>D0GLE7</accession>
<comment type="caution">
    <text evidence="1">The sequence shown here is derived from an EMBL/GenBank/DDBJ whole genome shotgun (WGS) entry which is preliminary data.</text>
</comment>
<dbReference type="EMBL" id="ADAD01000116">
    <property type="protein sequence ID" value="EEY35083.1"/>
    <property type="molecule type" value="Genomic_DNA"/>
</dbReference>
<name>D0GLE7_9FUSO</name>
<keyword evidence="2" id="KW-1185">Reference proteome</keyword>
<evidence type="ECO:0000313" key="2">
    <source>
        <dbReference type="Proteomes" id="UP000004226"/>
    </source>
</evidence>
<reference evidence="1 2" key="1">
    <citation type="submission" date="2009-10" db="EMBL/GenBank/DDBJ databases">
        <authorList>
            <person name="Harkins D.M."/>
            <person name="Madupu R."/>
            <person name="Durkin A.S."/>
            <person name="Torralba M."/>
            <person name="Methe B."/>
            <person name="Sutton G.G."/>
            <person name="Strausberg R.L."/>
            <person name="Nelson K.E."/>
        </authorList>
    </citation>
    <scope>NUCLEOTIDE SEQUENCE [LARGE SCALE GENOMIC DNA]</scope>
    <source>
        <strain evidence="1 2">F0264</strain>
    </source>
</reference>
<dbReference type="Pfam" id="PF17346">
    <property type="entry name" value="DUF5376"/>
    <property type="match status" value="1"/>
</dbReference>